<dbReference type="RefSeq" id="WP_244544607.1">
    <property type="nucleotide sequence ID" value="NZ_FOVR01000002.1"/>
</dbReference>
<accession>A0A1I5D7G2</accession>
<dbReference type="InterPro" id="IPR044876">
    <property type="entry name" value="HRDC_dom_sf"/>
</dbReference>
<keyword evidence="13" id="KW-0234">DNA repair</keyword>
<dbReference type="NCBIfam" id="TIGR00614">
    <property type="entry name" value="recQ_fam"/>
    <property type="match status" value="1"/>
</dbReference>
<comment type="cofactor">
    <cofactor evidence="2">
        <name>Zn(2+)</name>
        <dbReference type="ChEBI" id="CHEBI:29105"/>
    </cofactor>
</comment>
<keyword evidence="6" id="KW-0227">DNA damage</keyword>
<evidence type="ECO:0000256" key="15">
    <source>
        <dbReference type="ARBA" id="ARBA00034617"/>
    </source>
</evidence>
<feature type="domain" description="HRDC" evidence="17">
    <location>
        <begin position="566"/>
        <end position="642"/>
    </location>
</feature>
<dbReference type="SUPFAM" id="SSF52540">
    <property type="entry name" value="P-loop containing nucleoside triphosphate hydrolases"/>
    <property type="match status" value="2"/>
</dbReference>
<dbReference type="FunFam" id="3.40.50.300:FF:001389">
    <property type="entry name" value="ATP-dependent DNA helicase RecQ"/>
    <property type="match status" value="1"/>
</dbReference>
<evidence type="ECO:0000256" key="13">
    <source>
        <dbReference type="ARBA" id="ARBA00023204"/>
    </source>
</evidence>
<comment type="similarity">
    <text evidence="3">Belongs to the helicase family. RecQ subfamily.</text>
</comment>
<dbReference type="SUPFAM" id="SSF47819">
    <property type="entry name" value="HRDC-like"/>
    <property type="match status" value="1"/>
</dbReference>
<dbReference type="GO" id="GO:0005524">
    <property type="term" value="F:ATP binding"/>
    <property type="evidence" value="ECO:0007669"/>
    <property type="project" value="UniProtKB-KW"/>
</dbReference>
<evidence type="ECO:0000256" key="3">
    <source>
        <dbReference type="ARBA" id="ARBA00005446"/>
    </source>
</evidence>
<dbReference type="InterPro" id="IPR004589">
    <property type="entry name" value="DNA_helicase_ATP-dep_RecQ"/>
</dbReference>
<dbReference type="Pfam" id="PF09382">
    <property type="entry name" value="RQC"/>
    <property type="match status" value="1"/>
</dbReference>
<dbReference type="Pfam" id="PF00270">
    <property type="entry name" value="DEAD"/>
    <property type="match status" value="1"/>
</dbReference>
<evidence type="ECO:0000256" key="14">
    <source>
        <dbReference type="ARBA" id="ARBA00023235"/>
    </source>
</evidence>
<dbReference type="GO" id="GO:0043138">
    <property type="term" value="F:3'-5' DNA helicase activity"/>
    <property type="evidence" value="ECO:0007669"/>
    <property type="project" value="UniProtKB-EC"/>
</dbReference>
<keyword evidence="8 20" id="KW-0347">Helicase</keyword>
<dbReference type="PANTHER" id="PTHR13710">
    <property type="entry name" value="DNA HELICASE RECQ FAMILY MEMBER"/>
    <property type="match status" value="1"/>
</dbReference>
<evidence type="ECO:0000256" key="2">
    <source>
        <dbReference type="ARBA" id="ARBA00001947"/>
    </source>
</evidence>
<feature type="domain" description="Helicase ATP-binding" evidence="18">
    <location>
        <begin position="60"/>
        <end position="228"/>
    </location>
</feature>
<proteinExistence type="inferred from homology"/>
<dbReference type="Gene3D" id="1.10.150.80">
    <property type="entry name" value="HRDC domain"/>
    <property type="match status" value="1"/>
</dbReference>
<evidence type="ECO:0000256" key="8">
    <source>
        <dbReference type="ARBA" id="ARBA00022806"/>
    </source>
</evidence>
<dbReference type="AlphaFoldDB" id="A0A1I5D7G2"/>
<keyword evidence="10" id="KW-0067">ATP-binding</keyword>
<dbReference type="InterPro" id="IPR002121">
    <property type="entry name" value="HRDC_dom"/>
</dbReference>
<dbReference type="GO" id="GO:0006310">
    <property type="term" value="P:DNA recombination"/>
    <property type="evidence" value="ECO:0007669"/>
    <property type="project" value="UniProtKB-UniRule"/>
</dbReference>
<dbReference type="Gene3D" id="3.40.50.300">
    <property type="entry name" value="P-loop containing nucleotide triphosphate hydrolases"/>
    <property type="match status" value="2"/>
</dbReference>
<evidence type="ECO:0000259" key="18">
    <source>
        <dbReference type="PROSITE" id="PS51192"/>
    </source>
</evidence>
<keyword evidence="4" id="KW-0479">Metal-binding</keyword>
<dbReference type="PROSITE" id="PS51192">
    <property type="entry name" value="HELICASE_ATP_BIND_1"/>
    <property type="match status" value="1"/>
</dbReference>
<dbReference type="Gene3D" id="1.10.10.10">
    <property type="entry name" value="Winged helix-like DNA-binding domain superfamily/Winged helix DNA-binding domain"/>
    <property type="match status" value="1"/>
</dbReference>
<comment type="cofactor">
    <cofactor evidence="1">
        <name>Mg(2+)</name>
        <dbReference type="ChEBI" id="CHEBI:18420"/>
    </cofactor>
</comment>
<keyword evidence="21" id="KW-1185">Reference proteome</keyword>
<dbReference type="InterPro" id="IPR036388">
    <property type="entry name" value="WH-like_DNA-bd_sf"/>
</dbReference>
<evidence type="ECO:0000256" key="16">
    <source>
        <dbReference type="NCBIfam" id="TIGR01389"/>
    </source>
</evidence>
<evidence type="ECO:0000256" key="7">
    <source>
        <dbReference type="ARBA" id="ARBA00022801"/>
    </source>
</evidence>
<evidence type="ECO:0000259" key="17">
    <source>
        <dbReference type="PROSITE" id="PS50967"/>
    </source>
</evidence>
<dbReference type="SMART" id="SM00956">
    <property type="entry name" value="RQC"/>
    <property type="match status" value="1"/>
</dbReference>
<dbReference type="Proteomes" id="UP000199236">
    <property type="component" value="Unassembled WGS sequence"/>
</dbReference>
<dbReference type="InterPro" id="IPR001650">
    <property type="entry name" value="Helicase_C-like"/>
</dbReference>
<dbReference type="GO" id="GO:0030894">
    <property type="term" value="C:replisome"/>
    <property type="evidence" value="ECO:0007669"/>
    <property type="project" value="TreeGrafter"/>
</dbReference>
<gene>
    <name evidence="20" type="ORF">SAMN04488056_102504</name>
</gene>
<dbReference type="GO" id="GO:0006281">
    <property type="term" value="P:DNA repair"/>
    <property type="evidence" value="ECO:0007669"/>
    <property type="project" value="UniProtKB-KW"/>
</dbReference>
<evidence type="ECO:0000256" key="1">
    <source>
        <dbReference type="ARBA" id="ARBA00001946"/>
    </source>
</evidence>
<dbReference type="GO" id="GO:0006260">
    <property type="term" value="P:DNA replication"/>
    <property type="evidence" value="ECO:0007669"/>
    <property type="project" value="InterPro"/>
</dbReference>
<organism evidence="20 21">
    <name type="scientific">Cohaesibacter marisflavi</name>
    <dbReference type="NCBI Taxonomy" id="655353"/>
    <lineage>
        <taxon>Bacteria</taxon>
        <taxon>Pseudomonadati</taxon>
        <taxon>Pseudomonadota</taxon>
        <taxon>Alphaproteobacteria</taxon>
        <taxon>Hyphomicrobiales</taxon>
        <taxon>Cohaesibacteraceae</taxon>
    </lineage>
</organism>
<evidence type="ECO:0000256" key="10">
    <source>
        <dbReference type="ARBA" id="ARBA00022840"/>
    </source>
</evidence>
<evidence type="ECO:0000256" key="4">
    <source>
        <dbReference type="ARBA" id="ARBA00022723"/>
    </source>
</evidence>
<dbReference type="GO" id="GO:0009432">
    <property type="term" value="P:SOS response"/>
    <property type="evidence" value="ECO:0007669"/>
    <property type="project" value="UniProtKB-UniRule"/>
</dbReference>
<evidence type="ECO:0000256" key="6">
    <source>
        <dbReference type="ARBA" id="ARBA00022763"/>
    </source>
</evidence>
<evidence type="ECO:0000313" key="20">
    <source>
        <dbReference type="EMBL" id="SFN95140.1"/>
    </source>
</evidence>
<comment type="catalytic activity">
    <reaction evidence="15">
        <text>Couples ATP hydrolysis with the unwinding of duplex DNA by translocating in the 3'-5' direction.</text>
        <dbReference type="EC" id="5.6.2.4"/>
    </reaction>
</comment>
<dbReference type="InterPro" id="IPR014001">
    <property type="entry name" value="Helicase_ATP-bd"/>
</dbReference>
<dbReference type="InterPro" id="IPR011545">
    <property type="entry name" value="DEAD/DEAH_box_helicase_dom"/>
</dbReference>
<sequence length="642" mass="71277">MPPPAQPLLASDVEPLEQDLIAATQAMPMDSEASPGERALEMLKTVYGYDQFRGRQAEVIDSLLEGKSTLAVMPTGMGKSVCFQIPALLFGGLTLVISPLVALMEDQVMALKLLGIAADSINSSRSREENVSVWRRVAAGEVSLLYIAPERLMTERMLAALAKLPIRLIAIDEAHCISRWGPSFRPDYEGLTRLTDFFPGAPIAALTATADEATREDIAEKLFPRTLDGQRDGKVIVSGFDRPNIRLSVQLRKDWKKQLLEFVEARAEQSGIVYCLSRRKTEEAAEFLKEHGIKAFAYHAGMDSSIRAAHQALFMRESGTVMVATIAFGMGIDKPDVRYVFHTNLPSNMEAYSQEIGRAGRDGEPSEAMMLYGLDDIRMRRSFIDNEGGDEDHLAREHKRLDALIAYCEAPTCRRQSLLSYFGETIEPCNNCDVCLDPPELKEGTAEALSLIDVAEQTGEIFGAVQLIDILRGLTHEKIKKYNHHTLPCHGSGKGTSKEDWRAILRQMVAANMLRLDIQGHGALKLTAKSEALKKGDIRFSYRTDVMAPSELSRPKRTKSSLPELDAADKDLYEALRAARSDLAREHKVPAYVIFTDKTLAEMAIHKPTTRPDFLLIHGVGSSKQRKFADSFIDVIEAWLNI</sequence>
<keyword evidence="11" id="KW-0238">DNA-binding</keyword>
<dbReference type="GO" id="GO:0005737">
    <property type="term" value="C:cytoplasm"/>
    <property type="evidence" value="ECO:0007669"/>
    <property type="project" value="TreeGrafter"/>
</dbReference>
<dbReference type="EC" id="5.6.2.4" evidence="16"/>
<keyword evidence="7" id="KW-0378">Hydrolase</keyword>
<dbReference type="SMART" id="SM00487">
    <property type="entry name" value="DEXDc"/>
    <property type="match status" value="1"/>
</dbReference>
<dbReference type="InterPro" id="IPR018982">
    <property type="entry name" value="RQC_domain"/>
</dbReference>
<dbReference type="Pfam" id="PF00271">
    <property type="entry name" value="Helicase_C"/>
    <property type="match status" value="1"/>
</dbReference>
<dbReference type="EMBL" id="FOVR01000002">
    <property type="protein sequence ID" value="SFN95140.1"/>
    <property type="molecule type" value="Genomic_DNA"/>
</dbReference>
<evidence type="ECO:0000259" key="19">
    <source>
        <dbReference type="PROSITE" id="PS51194"/>
    </source>
</evidence>
<keyword evidence="14" id="KW-0413">Isomerase</keyword>
<dbReference type="SMART" id="SM00341">
    <property type="entry name" value="HRDC"/>
    <property type="match status" value="1"/>
</dbReference>
<keyword evidence="12" id="KW-0233">DNA recombination</keyword>
<evidence type="ECO:0000256" key="11">
    <source>
        <dbReference type="ARBA" id="ARBA00023125"/>
    </source>
</evidence>
<feature type="domain" description="Helicase C-terminal" evidence="19">
    <location>
        <begin position="255"/>
        <end position="405"/>
    </location>
</feature>
<dbReference type="GO" id="GO:0043590">
    <property type="term" value="C:bacterial nucleoid"/>
    <property type="evidence" value="ECO:0007669"/>
    <property type="project" value="TreeGrafter"/>
</dbReference>
<evidence type="ECO:0000313" key="21">
    <source>
        <dbReference type="Proteomes" id="UP000199236"/>
    </source>
</evidence>
<dbReference type="InterPro" id="IPR027417">
    <property type="entry name" value="P-loop_NTPase"/>
</dbReference>
<dbReference type="PROSITE" id="PS50967">
    <property type="entry name" value="HRDC"/>
    <property type="match status" value="1"/>
</dbReference>
<evidence type="ECO:0000256" key="12">
    <source>
        <dbReference type="ARBA" id="ARBA00023172"/>
    </source>
</evidence>
<dbReference type="PANTHER" id="PTHR13710:SF105">
    <property type="entry name" value="ATP-DEPENDENT DNA HELICASE Q1"/>
    <property type="match status" value="1"/>
</dbReference>
<dbReference type="InterPro" id="IPR010997">
    <property type="entry name" value="HRDC-like_sf"/>
</dbReference>
<dbReference type="PROSITE" id="PS51194">
    <property type="entry name" value="HELICASE_CTER"/>
    <property type="match status" value="1"/>
</dbReference>
<dbReference type="InterPro" id="IPR032284">
    <property type="entry name" value="RecQ_Zn-bd"/>
</dbReference>
<keyword evidence="5" id="KW-0547">Nucleotide-binding</keyword>
<name>A0A1I5D7G2_9HYPH</name>
<dbReference type="NCBIfam" id="TIGR01389">
    <property type="entry name" value="recQ"/>
    <property type="match status" value="1"/>
</dbReference>
<dbReference type="GO" id="GO:0046872">
    <property type="term" value="F:metal ion binding"/>
    <property type="evidence" value="ECO:0007669"/>
    <property type="project" value="UniProtKB-KW"/>
</dbReference>
<dbReference type="CDD" id="cd18794">
    <property type="entry name" value="SF2_C_RecQ"/>
    <property type="match status" value="1"/>
</dbReference>
<dbReference type="SMART" id="SM00490">
    <property type="entry name" value="HELICc"/>
    <property type="match status" value="1"/>
</dbReference>
<dbReference type="CDD" id="cd17920">
    <property type="entry name" value="DEXHc_RecQ"/>
    <property type="match status" value="1"/>
</dbReference>
<dbReference type="FunFam" id="3.40.50.300:FF:000156">
    <property type="entry name" value="ATP-dependent DNA helicase recQ"/>
    <property type="match status" value="1"/>
</dbReference>
<dbReference type="GO" id="GO:0009378">
    <property type="term" value="F:four-way junction helicase activity"/>
    <property type="evidence" value="ECO:0007669"/>
    <property type="project" value="TreeGrafter"/>
</dbReference>
<evidence type="ECO:0000256" key="5">
    <source>
        <dbReference type="ARBA" id="ARBA00022741"/>
    </source>
</evidence>
<evidence type="ECO:0000256" key="9">
    <source>
        <dbReference type="ARBA" id="ARBA00022833"/>
    </source>
</evidence>
<dbReference type="Pfam" id="PF16124">
    <property type="entry name" value="RecQ_Zn_bind"/>
    <property type="match status" value="1"/>
</dbReference>
<dbReference type="STRING" id="655353.SAMN04488056_102504"/>
<dbReference type="InterPro" id="IPR006293">
    <property type="entry name" value="DNA_helicase_ATP-dep_RecQ_bac"/>
</dbReference>
<keyword evidence="9" id="KW-0862">Zinc</keyword>
<dbReference type="GO" id="GO:0016787">
    <property type="term" value="F:hydrolase activity"/>
    <property type="evidence" value="ECO:0007669"/>
    <property type="project" value="UniProtKB-KW"/>
</dbReference>
<dbReference type="Pfam" id="PF00570">
    <property type="entry name" value="HRDC"/>
    <property type="match status" value="1"/>
</dbReference>
<reference evidence="20 21" key="1">
    <citation type="submission" date="2016-10" db="EMBL/GenBank/DDBJ databases">
        <authorList>
            <person name="de Groot N.N."/>
        </authorList>
    </citation>
    <scope>NUCLEOTIDE SEQUENCE [LARGE SCALE GENOMIC DNA]</scope>
    <source>
        <strain evidence="20 21">CGMCC 1.9157</strain>
    </source>
</reference>
<dbReference type="GO" id="GO:0003677">
    <property type="term" value="F:DNA binding"/>
    <property type="evidence" value="ECO:0007669"/>
    <property type="project" value="UniProtKB-KW"/>
</dbReference>
<protein>
    <recommendedName>
        <fullName evidence="16">DNA helicase RecQ</fullName>
        <ecNumber evidence="16">5.6.2.4</ecNumber>
    </recommendedName>
</protein>